<feature type="transmembrane region" description="Helical" evidence="12">
    <location>
        <begin position="173"/>
        <end position="192"/>
    </location>
</feature>
<keyword evidence="10" id="KW-1015">Disulfide bond</keyword>
<dbReference type="GO" id="GO:0016491">
    <property type="term" value="F:oxidoreductase activity"/>
    <property type="evidence" value="ECO:0007669"/>
    <property type="project" value="UniProtKB-KW"/>
</dbReference>
<feature type="transmembrane region" description="Helical" evidence="12">
    <location>
        <begin position="143"/>
        <end position="167"/>
    </location>
</feature>
<keyword evidence="3 12" id="KW-0812">Transmembrane</keyword>
<dbReference type="Proteomes" id="UP000037755">
    <property type="component" value="Unassembled WGS sequence"/>
</dbReference>
<feature type="transmembrane region" description="Helical" evidence="12">
    <location>
        <begin position="12"/>
        <end position="30"/>
    </location>
</feature>
<keyword evidence="5 12" id="KW-1133">Transmembrane helix</keyword>
<evidence type="ECO:0000256" key="4">
    <source>
        <dbReference type="ARBA" id="ARBA00022723"/>
    </source>
</evidence>
<evidence type="ECO:0000256" key="9">
    <source>
        <dbReference type="ARBA" id="ARBA00023136"/>
    </source>
</evidence>
<dbReference type="GO" id="GO:0006784">
    <property type="term" value="P:heme A biosynthetic process"/>
    <property type="evidence" value="ECO:0007669"/>
    <property type="project" value="InterPro"/>
</dbReference>
<dbReference type="EMBL" id="LIYD01000005">
    <property type="protein sequence ID" value="KOS08123.1"/>
    <property type="molecule type" value="Genomic_DNA"/>
</dbReference>
<feature type="transmembrane region" description="Helical" evidence="12">
    <location>
        <begin position="262"/>
        <end position="283"/>
    </location>
</feature>
<dbReference type="OrthoDB" id="1447144at2"/>
<keyword evidence="6" id="KW-0560">Oxidoreductase</keyword>
<evidence type="ECO:0000256" key="3">
    <source>
        <dbReference type="ARBA" id="ARBA00022692"/>
    </source>
</evidence>
<evidence type="ECO:0000313" key="13">
    <source>
        <dbReference type="EMBL" id="KOS08123.1"/>
    </source>
</evidence>
<feature type="transmembrane region" description="Helical" evidence="12">
    <location>
        <begin position="319"/>
        <end position="341"/>
    </location>
</feature>
<keyword evidence="9 12" id="KW-0472">Membrane</keyword>
<dbReference type="InterPro" id="IPR003780">
    <property type="entry name" value="COX15/CtaA_fam"/>
</dbReference>
<protein>
    <submittedName>
        <fullName evidence="13">Cytochrome oxidase assembly protein</fullName>
    </submittedName>
</protein>
<comment type="pathway">
    <text evidence="11">Porphyrin-containing compound metabolism.</text>
</comment>
<keyword evidence="14" id="KW-1185">Reference proteome</keyword>
<sequence>MKRFFPRITKIALILVYLVIVAGAVVRMSGSGMGCPDWPRCFGYYIPPTDSKELQFTPNHAYNKGQVIILNEKLWVAKQNFTSGIEYNAANWEVYTKHDYAEFNPVHTWVEYINRLTGALAGLAVFIMAVASFSFWKEKGSIILLSWLTVFLMGFQAWLGATVVYSVLNPVKITVHMVVALLIVVIILVILNKAKGLVQTYKTVKYDAFFNRLLWVSLLFTLVQVVLGTQVRQFVDHSVKAQMAASDCNCVDMSTVMAEPDLTFYIHRSFSIVLLALNIWVFIMNKQKGLGFKKTSWVLSLLLLITASGIAMYNFDFPFASQSVHLVVASIVFGLQFYMIMESSRSKRSAI</sequence>
<dbReference type="AlphaFoldDB" id="A0A0M8MC61"/>
<evidence type="ECO:0000256" key="11">
    <source>
        <dbReference type="ARBA" id="ARBA00023444"/>
    </source>
</evidence>
<evidence type="ECO:0000256" key="10">
    <source>
        <dbReference type="ARBA" id="ARBA00023157"/>
    </source>
</evidence>
<evidence type="ECO:0000256" key="5">
    <source>
        <dbReference type="ARBA" id="ARBA00022989"/>
    </source>
</evidence>
<evidence type="ECO:0000256" key="2">
    <source>
        <dbReference type="ARBA" id="ARBA00022475"/>
    </source>
</evidence>
<dbReference type="PANTHER" id="PTHR35457:SF1">
    <property type="entry name" value="HEME A SYNTHASE"/>
    <property type="match status" value="1"/>
</dbReference>
<feature type="transmembrane region" description="Helical" evidence="12">
    <location>
        <begin position="116"/>
        <end position="136"/>
    </location>
</feature>
<dbReference type="STRING" id="1202724.AM493_20280"/>
<organism evidence="13 14">
    <name type="scientific">Flavobacterium akiainvivens</name>
    <dbReference type="NCBI Taxonomy" id="1202724"/>
    <lineage>
        <taxon>Bacteria</taxon>
        <taxon>Pseudomonadati</taxon>
        <taxon>Bacteroidota</taxon>
        <taxon>Flavobacteriia</taxon>
        <taxon>Flavobacteriales</taxon>
        <taxon>Flavobacteriaceae</taxon>
        <taxon>Flavobacterium</taxon>
    </lineage>
</organism>
<name>A0A0M8MC61_9FLAO</name>
<reference evidence="13 14" key="1">
    <citation type="submission" date="2015-08" db="EMBL/GenBank/DDBJ databases">
        <title>Whole genome sequence of Flavobacterium akiainvivens IK-1T, from decaying Wikstroemia oahuensis, an endemic Hawaiian shrub.</title>
        <authorList>
            <person name="Wan X."/>
            <person name="Hou S."/>
            <person name="Saito J."/>
            <person name="Donachie S."/>
        </authorList>
    </citation>
    <scope>NUCLEOTIDE SEQUENCE [LARGE SCALE GENOMIC DNA]</scope>
    <source>
        <strain evidence="13 14">IK-1</strain>
    </source>
</reference>
<dbReference type="GO" id="GO:0016020">
    <property type="term" value="C:membrane"/>
    <property type="evidence" value="ECO:0007669"/>
    <property type="project" value="UniProtKB-SubCell"/>
</dbReference>
<comment type="subcellular location">
    <subcellularLocation>
        <location evidence="1">Membrane</location>
        <topology evidence="1">Multi-pass membrane protein</topology>
    </subcellularLocation>
</comment>
<evidence type="ECO:0000256" key="8">
    <source>
        <dbReference type="ARBA" id="ARBA00023133"/>
    </source>
</evidence>
<keyword evidence="4" id="KW-0479">Metal-binding</keyword>
<keyword evidence="7" id="KW-0408">Iron</keyword>
<evidence type="ECO:0000256" key="7">
    <source>
        <dbReference type="ARBA" id="ARBA00023004"/>
    </source>
</evidence>
<comment type="caution">
    <text evidence="13">The sequence shown here is derived from an EMBL/GenBank/DDBJ whole genome shotgun (WGS) entry which is preliminary data.</text>
</comment>
<gene>
    <name evidence="13" type="ORF">AM493_20280</name>
</gene>
<evidence type="ECO:0000256" key="12">
    <source>
        <dbReference type="SAM" id="Phobius"/>
    </source>
</evidence>
<dbReference type="PANTHER" id="PTHR35457">
    <property type="entry name" value="HEME A SYNTHASE"/>
    <property type="match status" value="1"/>
</dbReference>
<dbReference type="Pfam" id="PF02628">
    <property type="entry name" value="COX15-CtaA"/>
    <property type="match status" value="2"/>
</dbReference>
<keyword evidence="8" id="KW-0350">Heme biosynthesis</keyword>
<dbReference type="RefSeq" id="WP_054409985.1">
    <property type="nucleotide sequence ID" value="NZ_FOYA01000017.1"/>
</dbReference>
<dbReference type="PATRIC" id="fig|1202724.3.peg.4201"/>
<proteinExistence type="predicted"/>
<evidence type="ECO:0000313" key="14">
    <source>
        <dbReference type="Proteomes" id="UP000037755"/>
    </source>
</evidence>
<evidence type="ECO:0000256" key="1">
    <source>
        <dbReference type="ARBA" id="ARBA00004141"/>
    </source>
</evidence>
<dbReference type="InterPro" id="IPR050450">
    <property type="entry name" value="COX15/CtaA_HemeA_synthase"/>
</dbReference>
<dbReference type="GO" id="GO:0046872">
    <property type="term" value="F:metal ion binding"/>
    <property type="evidence" value="ECO:0007669"/>
    <property type="project" value="UniProtKB-KW"/>
</dbReference>
<feature type="transmembrane region" description="Helical" evidence="12">
    <location>
        <begin position="295"/>
        <end position="313"/>
    </location>
</feature>
<keyword evidence="2" id="KW-1003">Cell membrane</keyword>
<feature type="transmembrane region" description="Helical" evidence="12">
    <location>
        <begin position="213"/>
        <end position="231"/>
    </location>
</feature>
<accession>A0A0M8MC61</accession>
<evidence type="ECO:0000256" key="6">
    <source>
        <dbReference type="ARBA" id="ARBA00023002"/>
    </source>
</evidence>